<dbReference type="Proteomes" id="UP001317742">
    <property type="component" value="Chromosome"/>
</dbReference>
<gene>
    <name evidence="2" type="ORF">SYK_11950</name>
</gene>
<dbReference type="InterPro" id="IPR011604">
    <property type="entry name" value="PDDEXK-like_dom_sf"/>
</dbReference>
<name>A0ABN6S513_9BACT</name>
<reference evidence="2 3" key="1">
    <citation type="submission" date="2022-08" db="EMBL/GenBank/DDBJ databases">
        <title>Genome Sequence of the sulphate-reducing bacterium, Pseudodesulfovibrio sp. SYK.</title>
        <authorList>
            <person name="Kondo R."/>
            <person name="Kataoka T."/>
        </authorList>
    </citation>
    <scope>NUCLEOTIDE SEQUENCE [LARGE SCALE GENOMIC DNA]</scope>
    <source>
        <strain evidence="2 3">SYK</strain>
    </source>
</reference>
<protein>
    <recommendedName>
        <fullName evidence="4">PD-(D/E)XK endonuclease-like domain-containing protein</fullName>
    </recommendedName>
</protein>
<evidence type="ECO:0000313" key="3">
    <source>
        <dbReference type="Proteomes" id="UP001317742"/>
    </source>
</evidence>
<keyword evidence="1" id="KW-0175">Coiled coil</keyword>
<proteinExistence type="predicted"/>
<evidence type="ECO:0008006" key="4">
    <source>
        <dbReference type="Google" id="ProtNLM"/>
    </source>
</evidence>
<evidence type="ECO:0000256" key="1">
    <source>
        <dbReference type="SAM" id="Coils"/>
    </source>
</evidence>
<dbReference type="RefSeq" id="WP_281762715.1">
    <property type="nucleotide sequence ID" value="NZ_AP026709.1"/>
</dbReference>
<evidence type="ECO:0000313" key="2">
    <source>
        <dbReference type="EMBL" id="BDQ36835.1"/>
    </source>
</evidence>
<accession>A0ABN6S513</accession>
<organism evidence="2 3">
    <name type="scientific">Pseudodesulfovibrio nedwellii</name>
    <dbReference type="NCBI Taxonomy" id="2973072"/>
    <lineage>
        <taxon>Bacteria</taxon>
        <taxon>Pseudomonadati</taxon>
        <taxon>Thermodesulfobacteriota</taxon>
        <taxon>Desulfovibrionia</taxon>
        <taxon>Desulfovibrionales</taxon>
        <taxon>Desulfovibrionaceae</taxon>
    </lineage>
</organism>
<dbReference type="EMBL" id="AP026709">
    <property type="protein sequence ID" value="BDQ36835.1"/>
    <property type="molecule type" value="Genomic_DNA"/>
</dbReference>
<keyword evidence="3" id="KW-1185">Reference proteome</keyword>
<dbReference type="Gene3D" id="3.90.320.10">
    <property type="match status" value="1"/>
</dbReference>
<sequence>MQRDDIKAQGLLRLLTQGLLAHAEYKTASELGDRSQYIGMSDIGKGMECMRSAVASKLGASAIPVSAAIGELAQGDLAHVLGRQIILQRGHWQEDGVQKALQAAGVKLIPQLEISVEHSGVPMKAHLDFTLVWGGDRPAVRILELKSNERIPESLYASYEAQLYGQVGLLKSYWNKPCFSVTEAGVKKATFPQAVRSIFGVDLPESPEDVDIEGWVLSISISMAKVKPFGPYQPEKSMLEACLQTAVGIWRTMEDVRSGTLELNDLDYCRGFHPLCDWCDVNKDCPKFQDVNIPSDSACGLELEELAILKESKTTIEKRIAEAEERIRQTYRSIGSQDWVSVGGHRFRVATVSGRKTLDRSLVMDTLTELIDDLTAQDALEQCEKTGKPHERLYIGKINKILKSVA</sequence>
<feature type="coiled-coil region" evidence="1">
    <location>
        <begin position="306"/>
        <end position="333"/>
    </location>
</feature>